<comment type="caution">
    <text evidence="7">The sequence shown here is derived from an EMBL/GenBank/DDBJ whole genome shotgun (WGS) entry which is preliminary data.</text>
</comment>
<dbReference type="GO" id="GO:0005634">
    <property type="term" value="C:nucleus"/>
    <property type="evidence" value="ECO:0007669"/>
    <property type="project" value="UniProtKB-SubCell"/>
</dbReference>
<dbReference type="EMBL" id="CAJNOK010016088">
    <property type="protein sequence ID" value="CAF1238209.1"/>
    <property type="molecule type" value="Genomic_DNA"/>
</dbReference>
<name>A0A814LQZ4_9BILA</name>
<dbReference type="InterPro" id="IPR012337">
    <property type="entry name" value="RNaseH-like_sf"/>
</dbReference>
<evidence type="ECO:0000256" key="2">
    <source>
        <dbReference type="ARBA" id="ARBA00022723"/>
    </source>
</evidence>
<keyword evidence="2" id="KW-0479">Metal-binding</keyword>
<evidence type="ECO:0000313" key="8">
    <source>
        <dbReference type="EMBL" id="CAF1238209.1"/>
    </source>
</evidence>
<dbReference type="Proteomes" id="UP000677228">
    <property type="component" value="Unassembled WGS sequence"/>
</dbReference>
<feature type="compositionally biased region" description="Basic and acidic residues" evidence="6">
    <location>
        <begin position="86"/>
        <end position="100"/>
    </location>
</feature>
<comment type="subcellular location">
    <subcellularLocation>
        <location evidence="1">Nucleus</location>
    </subcellularLocation>
</comment>
<dbReference type="Proteomes" id="UP000663829">
    <property type="component" value="Unassembled WGS sequence"/>
</dbReference>
<evidence type="ECO:0000256" key="3">
    <source>
        <dbReference type="ARBA" id="ARBA00022771"/>
    </source>
</evidence>
<evidence type="ECO:0000256" key="4">
    <source>
        <dbReference type="ARBA" id="ARBA00022833"/>
    </source>
</evidence>
<dbReference type="OrthoDB" id="1607513at2759"/>
<evidence type="ECO:0000256" key="6">
    <source>
        <dbReference type="SAM" id="MobiDB-lite"/>
    </source>
</evidence>
<dbReference type="InterPro" id="IPR052035">
    <property type="entry name" value="ZnF_BED_domain_contain"/>
</dbReference>
<feature type="region of interest" description="Disordered" evidence="6">
    <location>
        <begin position="41"/>
        <end position="100"/>
    </location>
</feature>
<dbReference type="EMBL" id="CAJOBA010037636">
    <property type="protein sequence ID" value="CAF4045810.1"/>
    <property type="molecule type" value="Genomic_DNA"/>
</dbReference>
<dbReference type="Proteomes" id="UP000682733">
    <property type="component" value="Unassembled WGS sequence"/>
</dbReference>
<evidence type="ECO:0000256" key="5">
    <source>
        <dbReference type="ARBA" id="ARBA00023242"/>
    </source>
</evidence>
<dbReference type="EMBL" id="CAJOBC010004643">
    <property type="protein sequence ID" value="CAF3835482.1"/>
    <property type="molecule type" value="Genomic_DNA"/>
</dbReference>
<evidence type="ECO:0000313" key="11">
    <source>
        <dbReference type="Proteomes" id="UP000663829"/>
    </source>
</evidence>
<keyword evidence="5" id="KW-0539">Nucleus</keyword>
<dbReference type="SUPFAM" id="SSF53098">
    <property type="entry name" value="Ribonuclease H-like"/>
    <property type="match status" value="1"/>
</dbReference>
<gene>
    <name evidence="7" type="ORF">GPM918_LOCUS17127</name>
    <name evidence="8" type="ORF">OVA965_LOCUS25697</name>
    <name evidence="9" type="ORF">SRO942_LOCUS17126</name>
    <name evidence="10" type="ORF">TMI583_LOCUS26429</name>
</gene>
<evidence type="ECO:0000313" key="7">
    <source>
        <dbReference type="EMBL" id="CAF1068053.1"/>
    </source>
</evidence>
<keyword evidence="4" id="KW-0862">Zinc</keyword>
<feature type="compositionally biased region" description="Polar residues" evidence="6">
    <location>
        <begin position="65"/>
        <end position="77"/>
    </location>
</feature>
<dbReference type="PANTHER" id="PTHR46481:SF10">
    <property type="entry name" value="ZINC FINGER BED DOMAIN-CONTAINING PROTEIN 39"/>
    <property type="match status" value="1"/>
</dbReference>
<organism evidence="7 11">
    <name type="scientific">Didymodactylos carnosus</name>
    <dbReference type="NCBI Taxonomy" id="1234261"/>
    <lineage>
        <taxon>Eukaryota</taxon>
        <taxon>Metazoa</taxon>
        <taxon>Spiralia</taxon>
        <taxon>Gnathifera</taxon>
        <taxon>Rotifera</taxon>
        <taxon>Eurotatoria</taxon>
        <taxon>Bdelloidea</taxon>
        <taxon>Philodinida</taxon>
        <taxon>Philodinidae</taxon>
        <taxon>Didymodactylos</taxon>
    </lineage>
</organism>
<feature type="compositionally biased region" description="Acidic residues" evidence="6">
    <location>
        <begin position="48"/>
        <end position="62"/>
    </location>
</feature>
<dbReference type="GO" id="GO:0008270">
    <property type="term" value="F:zinc ion binding"/>
    <property type="evidence" value="ECO:0007669"/>
    <property type="project" value="UniProtKB-KW"/>
</dbReference>
<keyword evidence="11" id="KW-1185">Reference proteome</keyword>
<accession>A0A814LQZ4</accession>
<dbReference type="PANTHER" id="PTHR46481">
    <property type="entry name" value="ZINC FINGER BED DOMAIN-CONTAINING PROTEIN 4"/>
    <property type="match status" value="1"/>
</dbReference>
<dbReference type="EMBL" id="CAJNOQ010004643">
    <property type="protein sequence ID" value="CAF1068053.1"/>
    <property type="molecule type" value="Genomic_DNA"/>
</dbReference>
<protein>
    <submittedName>
        <fullName evidence="7">Uncharacterized protein</fullName>
    </submittedName>
</protein>
<dbReference type="Proteomes" id="UP000681722">
    <property type="component" value="Unassembled WGS sequence"/>
</dbReference>
<keyword evidence="3" id="KW-0863">Zinc-finger</keyword>
<reference evidence="7" key="1">
    <citation type="submission" date="2021-02" db="EMBL/GenBank/DDBJ databases">
        <authorList>
            <person name="Nowell W R."/>
        </authorList>
    </citation>
    <scope>NUCLEOTIDE SEQUENCE</scope>
</reference>
<evidence type="ECO:0000313" key="10">
    <source>
        <dbReference type="EMBL" id="CAF4045810.1"/>
    </source>
</evidence>
<proteinExistence type="predicted"/>
<sequence length="315" mass="36291">MSRKAWSFVNNLLEKDNLDIYLNHNQVSKLRIIASNSGTDDLQYSTEYSDDNTDLEQTTEDDNQNKSGCESSEEIMNSSSTDFSSESDHNEDNNNDRSSEEIELTLDDAREVITSITNVLLKCRKLVNHFRRSTKQTGYLKKRIGKTLRCHSLIIDCPIRWNSSFSMIDRLITLKNHINAILNDTNKQNTKKVAKIYLTTFEWSMIGDLHKLLKPFKIVVKELSGSYYPTLSKAYNALRALRVLLNTSESNDSADMKVTKKLLLAYLNRYFPPNETNEQYCLMRACAYLEPKQHLALTNADILKAEQFLTELFIE</sequence>
<evidence type="ECO:0000256" key="1">
    <source>
        <dbReference type="ARBA" id="ARBA00004123"/>
    </source>
</evidence>
<dbReference type="AlphaFoldDB" id="A0A814LQZ4"/>
<evidence type="ECO:0000313" key="9">
    <source>
        <dbReference type="EMBL" id="CAF3835482.1"/>
    </source>
</evidence>